<dbReference type="OrthoDB" id="692399at2759"/>
<name>A0A3L6QM87_PANMI</name>
<protein>
    <recommendedName>
        <fullName evidence="2">KIB1-4 beta-propeller domain-containing protein</fullName>
    </recommendedName>
</protein>
<feature type="region of interest" description="Disordered" evidence="1">
    <location>
        <begin position="466"/>
        <end position="491"/>
    </location>
</feature>
<accession>A0A3L6QM87</accession>
<keyword evidence="4" id="KW-1185">Reference proteome</keyword>
<dbReference type="PANTHER" id="PTHR44259:SF111">
    <property type="entry name" value="OS04G0167600 PROTEIN"/>
    <property type="match status" value="1"/>
</dbReference>
<dbReference type="InterPro" id="IPR005174">
    <property type="entry name" value="KIB1-4_b-propeller"/>
</dbReference>
<dbReference type="AlphaFoldDB" id="A0A3L6QM87"/>
<comment type="caution">
    <text evidence="3">The sequence shown here is derived from an EMBL/GenBank/DDBJ whole genome shotgun (WGS) entry which is preliminary data.</text>
</comment>
<gene>
    <name evidence="3" type="ORF">C2845_PM04G23490</name>
</gene>
<dbReference type="Proteomes" id="UP000275267">
    <property type="component" value="Unassembled WGS sequence"/>
</dbReference>
<dbReference type="Pfam" id="PF03478">
    <property type="entry name" value="Beta-prop_KIB1-4"/>
    <property type="match status" value="1"/>
</dbReference>
<evidence type="ECO:0000313" key="3">
    <source>
        <dbReference type="EMBL" id="RLM84366.1"/>
    </source>
</evidence>
<dbReference type="PANTHER" id="PTHR44259">
    <property type="entry name" value="OS07G0183000 PROTEIN-RELATED"/>
    <property type="match status" value="1"/>
</dbReference>
<evidence type="ECO:0000313" key="4">
    <source>
        <dbReference type="Proteomes" id="UP000275267"/>
    </source>
</evidence>
<proteinExistence type="predicted"/>
<sequence length="522" mass="56686">MAAQGPAAARSMPDWSSGLPSELLEVIGKRLASGTDAASFRSVCSPWRDAVPFQAFAPLLLLPFGPDSERVALYSVDEERAFSLPLPPDARGKVPCGASCGWLALMDGSAAVTLLNPFTGARVELPPADEDVAAASSMNVSKKDGRWVLHPEDDYGNAAAASAIELDEMRQVFFYEIVLSAPPDDDDRGCVAMAVLPSSTEVAFCRVGVDSAWTLLETYLECSVDFVVHCQGRFLAIDCTGEISSCSSIAAHGRPTATPMPSLSPPEDLRHRSYLESNGELYVVGAMVNVLRWAQRFEFDYSSIVYRCNLLDPRPAWSRVQDAGDLTLFVWKHFRHSFAGTSASMLKRNRIYFSEPLYGDQNHFAHCLEIAAIATGTSEVKLFQEKAQAFEALGWIRPNFWRGRGSADTICVIGLCIDHVHEDTYALCRVFKKNAICTEVDDLQAQCSMALLEGACQQLLTSGSQQEYQTPSPDVPVGSTSGGADDDADKDESWMQFISDDAWCSSTADGAEESTSCVALAS</sequence>
<feature type="domain" description="KIB1-4 beta-propeller" evidence="2">
    <location>
        <begin position="73"/>
        <end position="359"/>
    </location>
</feature>
<organism evidence="3 4">
    <name type="scientific">Panicum miliaceum</name>
    <name type="common">Proso millet</name>
    <name type="synonym">Broomcorn millet</name>
    <dbReference type="NCBI Taxonomy" id="4540"/>
    <lineage>
        <taxon>Eukaryota</taxon>
        <taxon>Viridiplantae</taxon>
        <taxon>Streptophyta</taxon>
        <taxon>Embryophyta</taxon>
        <taxon>Tracheophyta</taxon>
        <taxon>Spermatophyta</taxon>
        <taxon>Magnoliopsida</taxon>
        <taxon>Liliopsida</taxon>
        <taxon>Poales</taxon>
        <taxon>Poaceae</taxon>
        <taxon>PACMAD clade</taxon>
        <taxon>Panicoideae</taxon>
        <taxon>Panicodae</taxon>
        <taxon>Paniceae</taxon>
        <taxon>Panicinae</taxon>
        <taxon>Panicum</taxon>
        <taxon>Panicum sect. Panicum</taxon>
    </lineage>
</organism>
<dbReference type="STRING" id="4540.A0A3L6QM87"/>
<reference evidence="4" key="1">
    <citation type="journal article" date="2019" name="Nat. Commun.">
        <title>The genome of broomcorn millet.</title>
        <authorList>
            <person name="Zou C."/>
            <person name="Miki D."/>
            <person name="Li D."/>
            <person name="Tang Q."/>
            <person name="Xiao L."/>
            <person name="Rajput S."/>
            <person name="Deng P."/>
            <person name="Jia W."/>
            <person name="Huang R."/>
            <person name="Zhang M."/>
            <person name="Sun Y."/>
            <person name="Hu J."/>
            <person name="Fu X."/>
            <person name="Schnable P.S."/>
            <person name="Li F."/>
            <person name="Zhang H."/>
            <person name="Feng B."/>
            <person name="Zhu X."/>
            <person name="Liu R."/>
            <person name="Schnable J.C."/>
            <person name="Zhu J.-K."/>
            <person name="Zhang H."/>
        </authorList>
    </citation>
    <scope>NUCLEOTIDE SEQUENCE [LARGE SCALE GENOMIC DNA]</scope>
</reference>
<evidence type="ECO:0000259" key="2">
    <source>
        <dbReference type="Pfam" id="PF03478"/>
    </source>
</evidence>
<evidence type="ECO:0000256" key="1">
    <source>
        <dbReference type="SAM" id="MobiDB-lite"/>
    </source>
</evidence>
<dbReference type="EMBL" id="PQIB02000011">
    <property type="protein sequence ID" value="RLM84366.1"/>
    <property type="molecule type" value="Genomic_DNA"/>
</dbReference>
<dbReference type="InterPro" id="IPR050942">
    <property type="entry name" value="F-box_BR-signaling"/>
</dbReference>